<dbReference type="KEGG" id="aaqu:D3M96_11375"/>
<keyword evidence="1" id="KW-0175">Coiled coil</keyword>
<keyword evidence="2" id="KW-0812">Transmembrane</keyword>
<keyword evidence="2" id="KW-1133">Transmembrane helix</keyword>
<feature type="transmembrane region" description="Helical" evidence="2">
    <location>
        <begin position="51"/>
        <end position="72"/>
    </location>
</feature>
<dbReference type="RefSeq" id="WP_121738994.1">
    <property type="nucleotide sequence ID" value="NZ_CP032153.1"/>
</dbReference>
<feature type="coiled-coil region" evidence="1">
    <location>
        <begin position="67"/>
        <end position="97"/>
    </location>
</feature>
<keyword evidence="2" id="KW-0472">Membrane</keyword>
<dbReference type="AlphaFoldDB" id="A0A3G2HVI9"/>
<evidence type="ECO:0008006" key="5">
    <source>
        <dbReference type="Google" id="ProtNLM"/>
    </source>
</evidence>
<evidence type="ECO:0000313" key="4">
    <source>
        <dbReference type="Proteomes" id="UP000268070"/>
    </source>
</evidence>
<organism evidence="3 4">
    <name type="scientific">Alcaligenes aquatilis</name>
    <dbReference type="NCBI Taxonomy" id="323284"/>
    <lineage>
        <taxon>Bacteria</taxon>
        <taxon>Pseudomonadati</taxon>
        <taxon>Pseudomonadota</taxon>
        <taxon>Betaproteobacteria</taxon>
        <taxon>Burkholderiales</taxon>
        <taxon>Alcaligenaceae</taxon>
        <taxon>Alcaligenes</taxon>
    </lineage>
</organism>
<evidence type="ECO:0000256" key="2">
    <source>
        <dbReference type="SAM" id="Phobius"/>
    </source>
</evidence>
<name>A0A3G2HVI9_9BURK</name>
<dbReference type="OrthoDB" id="6422829at2"/>
<reference evidence="3 4" key="1">
    <citation type="submission" date="2018-09" db="EMBL/GenBank/DDBJ databases">
        <title>Complete genome sequence of the hydrocarbonoclastic bacterium Alcaligenes aquatilis QD168, isolated from a crude-oil polluted marine sediment of Central Chile.</title>
        <authorList>
            <person name="Duran R.E."/>
            <person name="Barra B."/>
            <person name="Salva-Serra F."/>
            <person name="Mendez V."/>
            <person name="Moore E.R.B."/>
            <person name="Seeger M."/>
        </authorList>
    </citation>
    <scope>NUCLEOTIDE SEQUENCE [LARGE SCALE GENOMIC DNA]</scope>
    <source>
        <strain evidence="3 4">QD168</strain>
    </source>
</reference>
<gene>
    <name evidence="3" type="ORF">D3M96_11375</name>
</gene>
<sequence>MDSKFSIIKFLRWTVGSVILIFIAYVAILIGTTWPISEFSITNAGTFGDSFGALTSLFSGLGVAGLLATIFLQREELKLNRRELEETRKEIQLQSQTFHRQRFEDAFYQMLALYKENLRELSIRPHDGDSHRIFGIEALRYLITKFEKAWGKHKLHKFPADENERNEYLYTLVSTIQSVFVRQTRYVETLSSILVLIQDECVPRNGKETYWRILASQLTAYEIKYLFYQALISPDYTTLRNVMLQSQVFQDRLATLNLPDPHRNSFEVLWNISLPKRRNQFTSPLSSAQIKAARKSIQKRQKEASTIAQRTK</sequence>
<proteinExistence type="predicted"/>
<accession>A0A3G2HVI9</accession>
<dbReference type="Proteomes" id="UP000268070">
    <property type="component" value="Chromosome"/>
</dbReference>
<dbReference type="EMBL" id="CP032153">
    <property type="protein sequence ID" value="AYN21075.1"/>
    <property type="molecule type" value="Genomic_DNA"/>
</dbReference>
<protein>
    <recommendedName>
        <fullName evidence="5">Phage abortive infection protein</fullName>
    </recommendedName>
</protein>
<feature type="transmembrane region" description="Helical" evidence="2">
    <location>
        <begin position="12"/>
        <end position="31"/>
    </location>
</feature>
<evidence type="ECO:0000313" key="3">
    <source>
        <dbReference type="EMBL" id="AYN21075.1"/>
    </source>
</evidence>
<evidence type="ECO:0000256" key="1">
    <source>
        <dbReference type="SAM" id="Coils"/>
    </source>
</evidence>